<name>A0A0F9F5I4_9ZZZZ</name>
<evidence type="ECO:0000313" key="1">
    <source>
        <dbReference type="EMBL" id="KKL81699.1"/>
    </source>
</evidence>
<sequence>MTKKAHKIRVEVDRSGRGASIHELESCPIKKNGICRLELIKCNYGQTEIHVPSPVCP</sequence>
<protein>
    <submittedName>
        <fullName evidence="1">Uncharacterized protein</fullName>
    </submittedName>
</protein>
<dbReference type="EMBL" id="LAZR01022487">
    <property type="protein sequence ID" value="KKL81699.1"/>
    <property type="molecule type" value="Genomic_DNA"/>
</dbReference>
<dbReference type="AlphaFoldDB" id="A0A0F9F5I4"/>
<comment type="caution">
    <text evidence="1">The sequence shown here is derived from an EMBL/GenBank/DDBJ whole genome shotgun (WGS) entry which is preliminary data.</text>
</comment>
<feature type="non-terminal residue" evidence="1">
    <location>
        <position position="57"/>
    </location>
</feature>
<gene>
    <name evidence="1" type="ORF">LCGC14_1992170</name>
</gene>
<proteinExistence type="predicted"/>
<accession>A0A0F9F5I4</accession>
<organism evidence="1">
    <name type="scientific">marine sediment metagenome</name>
    <dbReference type="NCBI Taxonomy" id="412755"/>
    <lineage>
        <taxon>unclassified sequences</taxon>
        <taxon>metagenomes</taxon>
        <taxon>ecological metagenomes</taxon>
    </lineage>
</organism>
<reference evidence="1" key="1">
    <citation type="journal article" date="2015" name="Nature">
        <title>Complex archaea that bridge the gap between prokaryotes and eukaryotes.</title>
        <authorList>
            <person name="Spang A."/>
            <person name="Saw J.H."/>
            <person name="Jorgensen S.L."/>
            <person name="Zaremba-Niedzwiedzka K."/>
            <person name="Martijn J."/>
            <person name="Lind A.E."/>
            <person name="van Eijk R."/>
            <person name="Schleper C."/>
            <person name="Guy L."/>
            <person name="Ettema T.J."/>
        </authorList>
    </citation>
    <scope>NUCLEOTIDE SEQUENCE</scope>
</reference>